<evidence type="ECO:0000256" key="4">
    <source>
        <dbReference type="ARBA" id="ARBA00023163"/>
    </source>
</evidence>
<dbReference type="CDD" id="cd15831">
    <property type="entry name" value="BTAD"/>
    <property type="match status" value="1"/>
</dbReference>
<dbReference type="InterPro" id="IPR001867">
    <property type="entry name" value="OmpR/PhoB-type_DNA-bd"/>
</dbReference>
<evidence type="ECO:0000256" key="6">
    <source>
        <dbReference type="SAM" id="MobiDB-lite"/>
    </source>
</evidence>
<evidence type="ECO:0000313" key="9">
    <source>
        <dbReference type="Proteomes" id="UP000256913"/>
    </source>
</evidence>
<keyword evidence="4" id="KW-0804">Transcription</keyword>
<feature type="DNA-binding region" description="OmpR/PhoB-type" evidence="5">
    <location>
        <begin position="12"/>
        <end position="116"/>
    </location>
</feature>
<evidence type="ECO:0000256" key="5">
    <source>
        <dbReference type="PROSITE-ProRule" id="PRU01091"/>
    </source>
</evidence>
<dbReference type="Pfam" id="PF13191">
    <property type="entry name" value="AAA_16"/>
    <property type="match status" value="1"/>
</dbReference>
<keyword evidence="2" id="KW-0805">Transcription regulation</keyword>
<dbReference type="InterPro" id="IPR041664">
    <property type="entry name" value="AAA_16"/>
</dbReference>
<feature type="region of interest" description="Disordered" evidence="6">
    <location>
        <begin position="1037"/>
        <end position="1061"/>
    </location>
</feature>
<dbReference type="InterPro" id="IPR011990">
    <property type="entry name" value="TPR-like_helical_dom_sf"/>
</dbReference>
<proteinExistence type="inferred from homology"/>
<sequence length="1061" mass="112711">MPDPSVRPGDNGPPADGSSLRIQILGPLKLWRDGAEIDAGPPQQVSLLALLVARVGKPTSTGELVDLIWGEDAPPSAVNIIQKYVGGLRRVLEPGLAAHRRGSLLHRRGTAYLFTARPGMLDLGTFREKVAAAQSAQHPEAALDHYVDALDLWRGPPGGGIVTSARSKPVFAALGDEFHDAAAAAAALAVSLRQPDRVLPALRLATSMAPFREPVQASLIDVLSAAGRHAEALTVFGTVRDRLADELGIDPGPALVAAHRKIPTAQQGSGTTGLVGRTDEIATLGSIVDSALAGGTAIGVVEGEAGVGKTRLLEAAAAAAGQRGALVVWGTCLQGDGTPSMWPWERVLGSIVDSLPAPSRANWLAGELSNLLEPVGDRAPRAIPDSNAHYRLFEQVVAVVGQAAARRPTLLILDDLQWADAASLELLTHLARRLPAGTAIVGAFRDRAPTPGSGLSRLLAAVSRLPGHRRFRLGPLDLAAVAELIRQETGHEASAAVVRSVLARTAGNAFFVRELSRLLGDGGAFVDGSRIPSTVRDVVRDRMGGLDDHTCELLHIAALIGRDVDLGLLARAAGVDAADCLTSLEPLHALGLLETGPDDPFSVRFAHDIVRESVSESTTGQRAILLHLRIADALEATRADDDSGAERLAYHCWAAGPLADAARTAEALVRAGRRAASKLAFDAAGRHLQAAARIARTAGLGDLELSVLTLVAVVARRQSRFDGPTFDLLERAEHLARMRGREADAADFLFIRVMGAYTFMVEHRATLARRMHEQGQASSDPTVRLYGRSAWGLHLWDVGDIGEAVRSFAGDQLAGPDTLTPLRRDGSIPGEGPGWWAVTTALQGDVETAQALVDTWDDPDDPYAVSVWTYYTTMIASLAGDAVTARRAGERWSLAGLDRLNMQIDHYIRQNWCWARALTGDRPADAAAEAEELLTANLLDPPRWGIAYHHGLIAEMWLAAGLPDQAAVALDRAEQALDAVGQRYAEGLLLLLRARLLDARGEPVSAVRTAAQRARAHSAERGAHLFARRAELFLSGLAPSAPPRTPPGSPTGSVRRRSTRS</sequence>
<evidence type="ECO:0000259" key="7">
    <source>
        <dbReference type="PROSITE" id="PS51755"/>
    </source>
</evidence>
<dbReference type="InterPro" id="IPR005158">
    <property type="entry name" value="BTAD"/>
</dbReference>
<reference evidence="8 9" key="1">
    <citation type="submission" date="2018-08" db="EMBL/GenBank/DDBJ databases">
        <title>Sequencing the genomes of 1000 actinobacteria strains.</title>
        <authorList>
            <person name="Klenk H.-P."/>
        </authorList>
    </citation>
    <scope>NUCLEOTIDE SEQUENCE [LARGE SCALE GENOMIC DNA]</scope>
    <source>
        <strain evidence="8 9">DSM 44099</strain>
    </source>
</reference>
<comment type="similarity">
    <text evidence="1">Belongs to the AfsR/DnrI/RedD regulatory family.</text>
</comment>
<dbReference type="SUPFAM" id="SSF48452">
    <property type="entry name" value="TPR-like"/>
    <property type="match status" value="1"/>
</dbReference>
<dbReference type="InterPro" id="IPR016032">
    <property type="entry name" value="Sig_transdc_resp-reg_C-effctor"/>
</dbReference>
<name>A0A3D9ZYB7_9ACTN</name>
<organism evidence="8 9">
    <name type="scientific">Asanoa ferruginea</name>
    <dbReference type="NCBI Taxonomy" id="53367"/>
    <lineage>
        <taxon>Bacteria</taxon>
        <taxon>Bacillati</taxon>
        <taxon>Actinomycetota</taxon>
        <taxon>Actinomycetes</taxon>
        <taxon>Micromonosporales</taxon>
        <taxon>Micromonosporaceae</taxon>
        <taxon>Asanoa</taxon>
    </lineage>
</organism>
<accession>A0A3D9ZYB7</accession>
<evidence type="ECO:0000256" key="2">
    <source>
        <dbReference type="ARBA" id="ARBA00023015"/>
    </source>
</evidence>
<dbReference type="SUPFAM" id="SSF52540">
    <property type="entry name" value="P-loop containing nucleoside triphosphate hydrolases"/>
    <property type="match status" value="1"/>
</dbReference>
<protein>
    <submittedName>
        <fullName evidence="8">Transcriptional regulator</fullName>
    </submittedName>
</protein>
<dbReference type="SUPFAM" id="SSF46894">
    <property type="entry name" value="C-terminal effector domain of the bipartite response regulators"/>
    <property type="match status" value="1"/>
</dbReference>
<evidence type="ECO:0000256" key="1">
    <source>
        <dbReference type="ARBA" id="ARBA00005820"/>
    </source>
</evidence>
<feature type="domain" description="OmpR/PhoB-type" evidence="7">
    <location>
        <begin position="12"/>
        <end position="116"/>
    </location>
</feature>
<evidence type="ECO:0000256" key="3">
    <source>
        <dbReference type="ARBA" id="ARBA00023125"/>
    </source>
</evidence>
<dbReference type="AlphaFoldDB" id="A0A3D9ZYB7"/>
<dbReference type="InterPro" id="IPR027417">
    <property type="entry name" value="P-loop_NTPase"/>
</dbReference>
<dbReference type="SMART" id="SM00862">
    <property type="entry name" value="Trans_reg_C"/>
    <property type="match status" value="1"/>
</dbReference>
<dbReference type="RefSeq" id="WP_203783338.1">
    <property type="nucleotide sequence ID" value="NZ_BONB01000008.1"/>
</dbReference>
<dbReference type="GO" id="GO:0003677">
    <property type="term" value="F:DNA binding"/>
    <property type="evidence" value="ECO:0007669"/>
    <property type="project" value="UniProtKB-UniRule"/>
</dbReference>
<dbReference type="InterPro" id="IPR051677">
    <property type="entry name" value="AfsR-DnrI-RedD_regulator"/>
</dbReference>
<dbReference type="EMBL" id="QUMQ01000001">
    <property type="protein sequence ID" value="REG01154.1"/>
    <property type="molecule type" value="Genomic_DNA"/>
</dbReference>
<dbReference type="InterPro" id="IPR036388">
    <property type="entry name" value="WH-like_DNA-bd_sf"/>
</dbReference>
<dbReference type="PROSITE" id="PS51755">
    <property type="entry name" value="OMPR_PHOB"/>
    <property type="match status" value="1"/>
</dbReference>
<keyword evidence="9" id="KW-1185">Reference proteome</keyword>
<feature type="compositionally biased region" description="Pro residues" evidence="6">
    <location>
        <begin position="1040"/>
        <end position="1049"/>
    </location>
</feature>
<dbReference type="Pfam" id="PF03704">
    <property type="entry name" value="BTAD"/>
    <property type="match status" value="1"/>
</dbReference>
<comment type="caution">
    <text evidence="8">The sequence shown here is derived from an EMBL/GenBank/DDBJ whole genome shotgun (WGS) entry which is preliminary data.</text>
</comment>
<dbReference type="Gene3D" id="1.10.10.10">
    <property type="entry name" value="Winged helix-like DNA-binding domain superfamily/Winged helix DNA-binding domain"/>
    <property type="match status" value="1"/>
</dbReference>
<dbReference type="Pfam" id="PF00486">
    <property type="entry name" value="Trans_reg_C"/>
    <property type="match status" value="1"/>
</dbReference>
<dbReference type="GO" id="GO:0000160">
    <property type="term" value="P:phosphorelay signal transduction system"/>
    <property type="evidence" value="ECO:0007669"/>
    <property type="project" value="InterPro"/>
</dbReference>
<dbReference type="PANTHER" id="PTHR35807">
    <property type="entry name" value="TRANSCRIPTIONAL REGULATOR REDD-RELATED"/>
    <property type="match status" value="1"/>
</dbReference>
<evidence type="ECO:0000313" key="8">
    <source>
        <dbReference type="EMBL" id="REG01154.1"/>
    </source>
</evidence>
<keyword evidence="3 5" id="KW-0238">DNA-binding</keyword>
<dbReference type="PANTHER" id="PTHR35807:SF1">
    <property type="entry name" value="TRANSCRIPTIONAL REGULATOR REDD"/>
    <property type="match status" value="1"/>
</dbReference>
<dbReference type="SMART" id="SM01043">
    <property type="entry name" value="BTAD"/>
    <property type="match status" value="1"/>
</dbReference>
<gene>
    <name evidence="8" type="ORF">DFJ67_7231</name>
</gene>
<dbReference type="GO" id="GO:0006355">
    <property type="term" value="P:regulation of DNA-templated transcription"/>
    <property type="evidence" value="ECO:0007669"/>
    <property type="project" value="InterPro"/>
</dbReference>
<dbReference type="Gene3D" id="1.25.40.10">
    <property type="entry name" value="Tetratricopeptide repeat domain"/>
    <property type="match status" value="1"/>
</dbReference>
<dbReference type="Proteomes" id="UP000256913">
    <property type="component" value="Unassembled WGS sequence"/>
</dbReference>